<dbReference type="PROSITE" id="PS50013">
    <property type="entry name" value="CHROMO_2"/>
    <property type="match status" value="1"/>
</dbReference>
<evidence type="ECO:0000313" key="3">
    <source>
        <dbReference type="Proteomes" id="UP000076154"/>
    </source>
</evidence>
<dbReference type="Pfam" id="PF24626">
    <property type="entry name" value="SH3_Tf2-1"/>
    <property type="match status" value="1"/>
</dbReference>
<dbReference type="InParanoid" id="A0A369KEJ6"/>
<keyword evidence="3" id="KW-1185">Reference proteome</keyword>
<gene>
    <name evidence="2" type="ORF">Hypma_000020</name>
</gene>
<dbReference type="STRING" id="39966.A0A369KEJ6"/>
<dbReference type="PANTHER" id="PTHR47266">
    <property type="entry name" value="ENDONUCLEASE-RELATED"/>
    <property type="match status" value="1"/>
</dbReference>
<dbReference type="Pfam" id="PF17921">
    <property type="entry name" value="Integrase_H2C2"/>
    <property type="match status" value="1"/>
</dbReference>
<reference evidence="2" key="1">
    <citation type="submission" date="2018-04" db="EMBL/GenBank/DDBJ databases">
        <title>Whole genome sequencing of Hypsizygus marmoreus.</title>
        <authorList>
            <person name="Choi I.-G."/>
            <person name="Min B."/>
            <person name="Kim J.-G."/>
            <person name="Kim S."/>
            <person name="Oh Y.-L."/>
            <person name="Kong W.-S."/>
            <person name="Park H."/>
            <person name="Jeong J."/>
            <person name="Song E.-S."/>
        </authorList>
    </citation>
    <scope>NUCLEOTIDE SEQUENCE [LARGE SCALE GENOMIC DNA]</scope>
    <source>
        <strain evidence="2">51987-8</strain>
    </source>
</reference>
<dbReference type="SUPFAM" id="SSF54160">
    <property type="entry name" value="Chromo domain-like"/>
    <property type="match status" value="1"/>
</dbReference>
<evidence type="ECO:0000259" key="1">
    <source>
        <dbReference type="PROSITE" id="PS50013"/>
    </source>
</evidence>
<feature type="non-terminal residue" evidence="2">
    <location>
        <position position="344"/>
    </location>
</feature>
<proteinExistence type="predicted"/>
<organism evidence="2 3">
    <name type="scientific">Hypsizygus marmoreus</name>
    <name type="common">White beech mushroom</name>
    <name type="synonym">Agaricus marmoreus</name>
    <dbReference type="NCBI Taxonomy" id="39966"/>
    <lineage>
        <taxon>Eukaryota</taxon>
        <taxon>Fungi</taxon>
        <taxon>Dikarya</taxon>
        <taxon>Basidiomycota</taxon>
        <taxon>Agaricomycotina</taxon>
        <taxon>Agaricomycetes</taxon>
        <taxon>Agaricomycetidae</taxon>
        <taxon>Agaricales</taxon>
        <taxon>Tricholomatineae</taxon>
        <taxon>Lyophyllaceae</taxon>
        <taxon>Hypsizygus</taxon>
    </lineage>
</organism>
<accession>A0A369KEJ6</accession>
<dbReference type="InterPro" id="IPR023780">
    <property type="entry name" value="Chromo_domain"/>
</dbReference>
<dbReference type="OrthoDB" id="3268967at2759"/>
<dbReference type="EMBL" id="LUEZ02000001">
    <property type="protein sequence ID" value="RDB31105.1"/>
    <property type="molecule type" value="Genomic_DNA"/>
</dbReference>
<feature type="non-terminal residue" evidence="2">
    <location>
        <position position="1"/>
    </location>
</feature>
<dbReference type="Gene3D" id="1.10.340.70">
    <property type="match status" value="1"/>
</dbReference>
<dbReference type="InterPro" id="IPR052160">
    <property type="entry name" value="Gypsy_RT_Integrase-like"/>
</dbReference>
<dbReference type="InterPro" id="IPR016197">
    <property type="entry name" value="Chromo-like_dom_sf"/>
</dbReference>
<dbReference type="SMART" id="SM00298">
    <property type="entry name" value="CHROMO"/>
    <property type="match status" value="1"/>
</dbReference>
<name>A0A369KEJ6_HYPMA</name>
<comment type="caution">
    <text evidence="2">The sequence shown here is derived from an EMBL/GenBank/DDBJ whole genome shotgun (WGS) entry which is preliminary data.</text>
</comment>
<dbReference type="InterPro" id="IPR041588">
    <property type="entry name" value="Integrase_H2C2"/>
</dbReference>
<feature type="domain" description="Chromo" evidence="1">
    <location>
        <begin position="290"/>
        <end position="344"/>
    </location>
</feature>
<dbReference type="GO" id="GO:0006338">
    <property type="term" value="P:chromatin remodeling"/>
    <property type="evidence" value="ECO:0007669"/>
    <property type="project" value="UniProtKB-ARBA"/>
</dbReference>
<dbReference type="InterPro" id="IPR000953">
    <property type="entry name" value="Chromo/chromo_shadow_dom"/>
</dbReference>
<dbReference type="Pfam" id="PF00385">
    <property type="entry name" value="Chromo"/>
    <property type="match status" value="1"/>
</dbReference>
<dbReference type="Gene3D" id="2.40.50.40">
    <property type="match status" value="1"/>
</dbReference>
<dbReference type="InterPro" id="IPR056924">
    <property type="entry name" value="SH3_Tf2-1"/>
</dbReference>
<evidence type="ECO:0000313" key="2">
    <source>
        <dbReference type="EMBL" id="RDB31105.1"/>
    </source>
</evidence>
<dbReference type="Proteomes" id="UP000076154">
    <property type="component" value="Unassembled WGS sequence"/>
</dbReference>
<protein>
    <recommendedName>
        <fullName evidence="1">Chromo domain-containing protein</fullName>
    </recommendedName>
</protein>
<dbReference type="AlphaFoldDB" id="A0A369KEJ6"/>
<sequence length="344" mass="39626">LDISADKSLLEQIVVGYLEDDFAKQLRKDIAAGSIEGAHEEHNLIYVGRRLLIPQIPRIQELFYNLAHDTLGHFGFHKSYAALRDSYYWPNMRRDLEQAYIPSCSQCQRNKDRTSKPTGPLHPLPVPDARFDTVALDFVGPLPEEEGKDTILTMTDTLRTEVRLAAAQDNLLAAKIRQAYHANEHRAAEVVYKEGELVMLSTENRRRNYKRKGKKRVAKFMPRNDGPYTIVKAFPERSEYTLRLPNNPKTFPGFHSSLLKRFLPNDPSLFPDREFTRPGAIVTEDGTEENMIDKIVDARRRGRGRQYLVQWVGYDRDHDEWLSGREVEDTEALDIWEAENGTDV</sequence>